<evidence type="ECO:0000256" key="2">
    <source>
        <dbReference type="ARBA" id="ARBA00004123"/>
    </source>
</evidence>
<dbReference type="GO" id="GO:0005634">
    <property type="term" value="C:nucleus"/>
    <property type="evidence" value="ECO:0007669"/>
    <property type="project" value="UniProtKB-SubCell"/>
</dbReference>
<evidence type="ECO:0000256" key="17">
    <source>
        <dbReference type="ARBA" id="ARBA00071825"/>
    </source>
</evidence>
<feature type="domain" description="Protein kinase" evidence="21">
    <location>
        <begin position="20"/>
        <end position="312"/>
    </location>
</feature>
<dbReference type="InterPro" id="IPR011009">
    <property type="entry name" value="Kinase-like_dom_sf"/>
</dbReference>
<comment type="cofactor">
    <cofactor evidence="1">
        <name>Mg(2+)</name>
        <dbReference type="ChEBI" id="CHEBI:18420"/>
    </cofactor>
</comment>
<dbReference type="PROSITE" id="PS00107">
    <property type="entry name" value="PROTEIN_KINASE_ATP"/>
    <property type="match status" value="1"/>
</dbReference>
<feature type="region of interest" description="Disordered" evidence="20">
    <location>
        <begin position="504"/>
        <end position="525"/>
    </location>
</feature>
<keyword evidence="7" id="KW-0723">Serine/threonine-protein kinase</keyword>
<dbReference type="FunFam" id="1.10.510.10:FF:000136">
    <property type="entry name" value="mitogen-activated protein kinase 6"/>
    <property type="match status" value="1"/>
</dbReference>
<keyword evidence="10 19" id="KW-0547">Nucleotide-binding</keyword>
<comment type="subcellular location">
    <subcellularLocation>
        <location evidence="3">Cytoplasm</location>
    </subcellularLocation>
    <subcellularLocation>
        <location evidence="2">Nucleus</location>
    </subcellularLocation>
</comment>
<dbReference type="PROSITE" id="PS50011">
    <property type="entry name" value="PROTEIN_KINASE_DOM"/>
    <property type="match status" value="1"/>
</dbReference>
<evidence type="ECO:0000256" key="12">
    <source>
        <dbReference type="ARBA" id="ARBA00022840"/>
    </source>
</evidence>
<reference evidence="23" key="1">
    <citation type="journal article" date="2017" name="PLoS ONE">
        <title>The Agassiz's desert tortoise genome provides a resource for the conservation of a threatened species.</title>
        <authorList>
            <person name="Tollis M."/>
            <person name="DeNardo D.F."/>
            <person name="Cornelius J.A."/>
            <person name="Dolby G.A."/>
            <person name="Edwards T."/>
            <person name="Henen B.T."/>
            <person name="Karl A.E."/>
            <person name="Murphy R.W."/>
            <person name="Kusumi K."/>
        </authorList>
    </citation>
    <scope>NUCLEOTIDE SEQUENCE [LARGE SCALE GENOMIC DNA]</scope>
</reference>
<accession>A0A452HU03</accession>
<comment type="catalytic activity">
    <reaction evidence="15">
        <text>L-threonyl-[protein] + ATP = O-phospho-L-threonyl-[protein] + ADP + H(+)</text>
        <dbReference type="Rhea" id="RHEA:46608"/>
        <dbReference type="Rhea" id="RHEA-COMP:11060"/>
        <dbReference type="Rhea" id="RHEA-COMP:11605"/>
        <dbReference type="ChEBI" id="CHEBI:15378"/>
        <dbReference type="ChEBI" id="CHEBI:30013"/>
        <dbReference type="ChEBI" id="CHEBI:30616"/>
        <dbReference type="ChEBI" id="CHEBI:61977"/>
        <dbReference type="ChEBI" id="CHEBI:456216"/>
        <dbReference type="EC" id="2.7.11.24"/>
    </reaction>
</comment>
<dbReference type="Gene3D" id="1.10.510.10">
    <property type="entry name" value="Transferase(Phosphotransferase) domain 1"/>
    <property type="match status" value="1"/>
</dbReference>
<organism evidence="22 23">
    <name type="scientific">Gopherus agassizii</name>
    <name type="common">Agassiz's desert tortoise</name>
    <dbReference type="NCBI Taxonomy" id="38772"/>
    <lineage>
        <taxon>Eukaryota</taxon>
        <taxon>Metazoa</taxon>
        <taxon>Chordata</taxon>
        <taxon>Craniata</taxon>
        <taxon>Vertebrata</taxon>
        <taxon>Euteleostomi</taxon>
        <taxon>Archelosauria</taxon>
        <taxon>Testudinata</taxon>
        <taxon>Testudines</taxon>
        <taxon>Cryptodira</taxon>
        <taxon>Durocryptodira</taxon>
        <taxon>Testudinoidea</taxon>
        <taxon>Testudinidae</taxon>
        <taxon>Gopherus</taxon>
    </lineage>
</organism>
<reference evidence="22" key="2">
    <citation type="submission" date="2025-08" db="UniProtKB">
        <authorList>
            <consortium name="Ensembl"/>
        </authorList>
    </citation>
    <scope>IDENTIFICATION</scope>
</reference>
<dbReference type="InterPro" id="IPR017441">
    <property type="entry name" value="Protein_kinase_ATP_BS"/>
</dbReference>
<evidence type="ECO:0000256" key="5">
    <source>
        <dbReference type="ARBA" id="ARBA00012411"/>
    </source>
</evidence>
<dbReference type="GO" id="GO:0005737">
    <property type="term" value="C:cytoplasm"/>
    <property type="evidence" value="ECO:0007669"/>
    <property type="project" value="UniProtKB-SubCell"/>
</dbReference>
<evidence type="ECO:0000256" key="7">
    <source>
        <dbReference type="ARBA" id="ARBA00022527"/>
    </source>
</evidence>
<comment type="similarity">
    <text evidence="4">Belongs to the protein kinase superfamily. CMGC Ser/Thr protein kinase family. MAP kinase subfamily.</text>
</comment>
<evidence type="ECO:0000256" key="20">
    <source>
        <dbReference type="SAM" id="MobiDB-lite"/>
    </source>
</evidence>
<dbReference type="SMART" id="SM00220">
    <property type="entry name" value="S_TKc"/>
    <property type="match status" value="1"/>
</dbReference>
<dbReference type="PROSITE" id="PS00108">
    <property type="entry name" value="PROTEIN_KINASE_ST"/>
    <property type="match status" value="1"/>
</dbReference>
<keyword evidence="11" id="KW-0418">Kinase</keyword>
<dbReference type="Ensembl" id="ENSGAGT00000021188.1">
    <property type="protein sequence ID" value="ENSGAGP00000018585.1"/>
    <property type="gene ID" value="ENSGAGG00000013754.1"/>
</dbReference>
<evidence type="ECO:0000256" key="16">
    <source>
        <dbReference type="ARBA" id="ARBA00048312"/>
    </source>
</evidence>
<feature type="binding site" evidence="19">
    <location>
        <position position="50"/>
    </location>
    <ligand>
        <name>ATP</name>
        <dbReference type="ChEBI" id="CHEBI:30616"/>
    </ligand>
</feature>
<evidence type="ECO:0000259" key="21">
    <source>
        <dbReference type="PROSITE" id="PS50011"/>
    </source>
</evidence>
<protein>
    <recommendedName>
        <fullName evidence="17">Mitogen-activated protein kinase 4</fullName>
        <ecNumber evidence="5">2.7.11.24</ecNumber>
    </recommendedName>
    <alternativeName>
        <fullName evidence="18">Extracellular signal-regulated kinase 4</fullName>
    </alternativeName>
</protein>
<dbReference type="EC" id="2.7.11.24" evidence="5"/>
<dbReference type="InterPro" id="IPR000719">
    <property type="entry name" value="Prot_kinase_dom"/>
</dbReference>
<feature type="region of interest" description="Disordered" evidence="20">
    <location>
        <begin position="372"/>
        <end position="404"/>
    </location>
</feature>
<evidence type="ECO:0000256" key="14">
    <source>
        <dbReference type="ARBA" id="ARBA00023306"/>
    </source>
</evidence>
<dbReference type="FunFam" id="3.30.200.20:FF:000281">
    <property type="entry name" value="Mitogen-activated protein kinase 4"/>
    <property type="match status" value="1"/>
</dbReference>
<keyword evidence="12 19" id="KW-0067">ATP-binding</keyword>
<dbReference type="GO" id="GO:0004707">
    <property type="term" value="F:MAP kinase activity"/>
    <property type="evidence" value="ECO:0007669"/>
    <property type="project" value="UniProtKB-EC"/>
</dbReference>
<dbReference type="PANTHER" id="PTHR24055">
    <property type="entry name" value="MITOGEN-ACTIVATED PROTEIN KINASE"/>
    <property type="match status" value="1"/>
</dbReference>
<evidence type="ECO:0000256" key="8">
    <source>
        <dbReference type="ARBA" id="ARBA00022553"/>
    </source>
</evidence>
<evidence type="ECO:0000256" key="11">
    <source>
        <dbReference type="ARBA" id="ARBA00022777"/>
    </source>
</evidence>
<dbReference type="AlphaFoldDB" id="A0A452HU03"/>
<evidence type="ECO:0000256" key="10">
    <source>
        <dbReference type="ARBA" id="ARBA00022741"/>
    </source>
</evidence>
<name>A0A452HU03_9SAUR</name>
<keyword evidence="23" id="KW-1185">Reference proteome</keyword>
<dbReference type="Gene3D" id="3.30.200.20">
    <property type="entry name" value="Phosphorylase Kinase, domain 1"/>
    <property type="match status" value="1"/>
</dbReference>
<evidence type="ECO:0000256" key="15">
    <source>
        <dbReference type="ARBA" id="ARBA00047592"/>
    </source>
</evidence>
<evidence type="ECO:0000256" key="4">
    <source>
        <dbReference type="ARBA" id="ARBA00008832"/>
    </source>
</evidence>
<dbReference type="SUPFAM" id="SSF56112">
    <property type="entry name" value="Protein kinase-like (PK-like)"/>
    <property type="match status" value="1"/>
</dbReference>
<dbReference type="InterPro" id="IPR008271">
    <property type="entry name" value="Ser/Thr_kinase_AS"/>
</dbReference>
<dbReference type="Pfam" id="PF00069">
    <property type="entry name" value="Pkinase"/>
    <property type="match status" value="1"/>
</dbReference>
<dbReference type="CDD" id="cd07854">
    <property type="entry name" value="STKc_MAPK4_6"/>
    <property type="match status" value="1"/>
</dbReference>
<sequence length="580" mass="66629">MAEKCDCIASMYGYDLGCRFVDFRPLGVGANGLVLSAVDSKSCRKVAVKKITISDARSMKHAFREIKIIRRLDHDNVVKVYEVLGPKGADLQGEFFKFNTVYIVQEYMETDLARLLEQGTLTEEHAKLFMYQLLRGLKYIHSANILHRDLKPANIFISTEDLVLKIGDFGLARIVDQHYSHKGYLSEGLVTKWYRSPRLLLSPNAYTKAIDMWAAGCILAEMLTGRMLFAGNHELEQMQLILETIPVVHEEDKEELLKVMPTFINSTWEVKKPLCKLLPEVNGEAIDFLEKILTFNPRDRLTAEMGLQHPYMSPYSCPEDEPISQHPFRIEDEIDDILLMEANQSQMSTWDRYQVSLSSDLEWRHDKYHDIDEVQRDPRAGSDSIAEEAQVDPRKYSQSSSERFLEQSHSSMDRMFDIDYGKSCDYKVGSPSYLDKLLWRDNKPHHYSEPKLILDLSHWKTATIAPTAELSLEEEPSNLFLEIAQWVKSTQSGLECPSPLPELQEQSLLSSPHHHHKESKDVNSETDAQFDLDVFISRALKLCTKPEDLPDNKLNDINGACISEHPNEIVQTEVFQKERW</sequence>
<dbReference type="Proteomes" id="UP000291020">
    <property type="component" value="Unassembled WGS sequence"/>
</dbReference>
<evidence type="ECO:0000313" key="23">
    <source>
        <dbReference type="Proteomes" id="UP000291020"/>
    </source>
</evidence>
<evidence type="ECO:0000256" key="9">
    <source>
        <dbReference type="ARBA" id="ARBA00022679"/>
    </source>
</evidence>
<keyword evidence="8" id="KW-0597">Phosphoprotein</keyword>
<evidence type="ECO:0000313" key="22">
    <source>
        <dbReference type="Ensembl" id="ENSGAGP00000018585.1"/>
    </source>
</evidence>
<dbReference type="GO" id="GO:0005524">
    <property type="term" value="F:ATP binding"/>
    <property type="evidence" value="ECO:0007669"/>
    <property type="project" value="UniProtKB-UniRule"/>
</dbReference>
<proteinExistence type="inferred from homology"/>
<evidence type="ECO:0000256" key="13">
    <source>
        <dbReference type="ARBA" id="ARBA00023242"/>
    </source>
</evidence>
<comment type="catalytic activity">
    <reaction evidence="16">
        <text>L-seryl-[protein] + ATP = O-phospho-L-seryl-[protein] + ADP + H(+)</text>
        <dbReference type="Rhea" id="RHEA:17989"/>
        <dbReference type="Rhea" id="RHEA-COMP:9863"/>
        <dbReference type="Rhea" id="RHEA-COMP:11604"/>
        <dbReference type="ChEBI" id="CHEBI:15378"/>
        <dbReference type="ChEBI" id="CHEBI:29999"/>
        <dbReference type="ChEBI" id="CHEBI:30616"/>
        <dbReference type="ChEBI" id="CHEBI:83421"/>
        <dbReference type="ChEBI" id="CHEBI:456216"/>
        <dbReference type="EC" id="2.7.11.24"/>
    </reaction>
</comment>
<keyword evidence="6" id="KW-0963">Cytoplasm</keyword>
<evidence type="ECO:0000256" key="3">
    <source>
        <dbReference type="ARBA" id="ARBA00004496"/>
    </source>
</evidence>
<keyword evidence="13" id="KW-0539">Nucleus</keyword>
<keyword evidence="14" id="KW-0131">Cell cycle</keyword>
<dbReference type="InterPro" id="IPR008350">
    <property type="entry name" value="MAPK_ERK3/4"/>
</dbReference>
<evidence type="ECO:0000256" key="19">
    <source>
        <dbReference type="PROSITE-ProRule" id="PRU10141"/>
    </source>
</evidence>
<evidence type="ECO:0000256" key="6">
    <source>
        <dbReference type="ARBA" id="ARBA00022490"/>
    </source>
</evidence>
<dbReference type="InterPro" id="IPR050117">
    <property type="entry name" value="MAPK"/>
</dbReference>
<dbReference type="PRINTS" id="PR01771">
    <property type="entry name" value="ERK3ERK4MAPK"/>
</dbReference>
<dbReference type="STRING" id="38772.ENSGAGP00000018585"/>
<reference evidence="22" key="3">
    <citation type="submission" date="2025-09" db="UniProtKB">
        <authorList>
            <consortium name="Ensembl"/>
        </authorList>
    </citation>
    <scope>IDENTIFICATION</scope>
</reference>
<keyword evidence="9" id="KW-0808">Transferase</keyword>
<evidence type="ECO:0000256" key="1">
    <source>
        <dbReference type="ARBA" id="ARBA00001946"/>
    </source>
</evidence>
<evidence type="ECO:0000256" key="18">
    <source>
        <dbReference type="ARBA" id="ARBA00076119"/>
    </source>
</evidence>